<dbReference type="SMART" id="SM00271">
    <property type="entry name" value="DnaJ"/>
    <property type="match status" value="1"/>
</dbReference>
<proteinExistence type="predicted"/>
<dbReference type="InterPro" id="IPR008971">
    <property type="entry name" value="HSP40/DnaJ_pept-bd"/>
</dbReference>
<evidence type="ECO:0000256" key="1">
    <source>
        <dbReference type="ARBA" id="ARBA00023186"/>
    </source>
</evidence>
<keyword evidence="1" id="KW-0143">Chaperone</keyword>
<dbReference type="AlphaFoldDB" id="A0A849SPK4"/>
<evidence type="ECO:0000313" key="4">
    <source>
        <dbReference type="Proteomes" id="UP000580839"/>
    </source>
</evidence>
<dbReference type="PANTHER" id="PTHR43096">
    <property type="entry name" value="DNAJ HOMOLOG 1, MITOCHONDRIAL-RELATED"/>
    <property type="match status" value="1"/>
</dbReference>
<dbReference type="CDD" id="cd10747">
    <property type="entry name" value="DnaJ_C"/>
    <property type="match status" value="1"/>
</dbReference>
<dbReference type="SUPFAM" id="SSF49493">
    <property type="entry name" value="HSP40/DnaJ peptide-binding domain"/>
    <property type="match status" value="2"/>
</dbReference>
<dbReference type="Gene3D" id="2.60.260.20">
    <property type="entry name" value="Urease metallochaperone UreE, N-terminal domain"/>
    <property type="match status" value="2"/>
</dbReference>
<dbReference type="EMBL" id="JABFRW010000076">
    <property type="protein sequence ID" value="NOT33875.1"/>
    <property type="molecule type" value="Genomic_DNA"/>
</dbReference>
<dbReference type="InterPro" id="IPR002939">
    <property type="entry name" value="DnaJ_C"/>
</dbReference>
<sequence>MAVKFRDYYEVLGVARTATPEEIKRAFRRIAREQHPDLKPPEERAQAAEAFKLINEAHEVLKDPAKRSRYDALGSNWKNGQEYAPPDGAAWRTGDSSDWADVGDFSDFFAAVFGASNGRVRSGRPGRAARGPRKGADVEAELVLGVEDLFSGGKRRLSIEGGHSLDVEIPAGVRDGTSIRLAGQGSPGSGGGPPGDLFLRVRIRPHDRFRVNGDDVELDLTLAPWQGALGDEVRLQTPDGAVALKIPEGTSSGRRLRLRERGLPRSGGTRGDLYVVVRLAVSERLSASEREAYESLRRAARAPESSDDATS</sequence>
<dbReference type="Proteomes" id="UP000580839">
    <property type="component" value="Unassembled WGS sequence"/>
</dbReference>
<evidence type="ECO:0000259" key="2">
    <source>
        <dbReference type="PROSITE" id="PS50076"/>
    </source>
</evidence>
<dbReference type="GO" id="GO:0005737">
    <property type="term" value="C:cytoplasm"/>
    <property type="evidence" value="ECO:0007669"/>
    <property type="project" value="TreeGrafter"/>
</dbReference>
<gene>
    <name evidence="3" type="ORF">HOP12_06865</name>
</gene>
<dbReference type="GO" id="GO:0051082">
    <property type="term" value="F:unfolded protein binding"/>
    <property type="evidence" value="ECO:0007669"/>
    <property type="project" value="InterPro"/>
</dbReference>
<dbReference type="PROSITE" id="PS00636">
    <property type="entry name" value="DNAJ_1"/>
    <property type="match status" value="1"/>
</dbReference>
<organism evidence="3 4">
    <name type="scientific">Eiseniibacteriota bacterium</name>
    <dbReference type="NCBI Taxonomy" id="2212470"/>
    <lineage>
        <taxon>Bacteria</taxon>
        <taxon>Candidatus Eiseniibacteriota</taxon>
    </lineage>
</organism>
<feature type="domain" description="J" evidence="2">
    <location>
        <begin position="7"/>
        <end position="74"/>
    </location>
</feature>
<dbReference type="PRINTS" id="PR00625">
    <property type="entry name" value="JDOMAIN"/>
</dbReference>
<name>A0A849SPK4_UNCEI</name>
<dbReference type="GO" id="GO:0042026">
    <property type="term" value="P:protein refolding"/>
    <property type="evidence" value="ECO:0007669"/>
    <property type="project" value="TreeGrafter"/>
</dbReference>
<dbReference type="Pfam" id="PF01556">
    <property type="entry name" value="DnaJ_C"/>
    <property type="match status" value="1"/>
</dbReference>
<dbReference type="InterPro" id="IPR001623">
    <property type="entry name" value="DnaJ_domain"/>
</dbReference>
<dbReference type="PANTHER" id="PTHR43096:SF52">
    <property type="entry name" value="DNAJ HOMOLOG 1, MITOCHONDRIAL-RELATED"/>
    <property type="match status" value="1"/>
</dbReference>
<dbReference type="SUPFAM" id="SSF46565">
    <property type="entry name" value="Chaperone J-domain"/>
    <property type="match status" value="1"/>
</dbReference>
<comment type="caution">
    <text evidence="3">The sequence shown here is derived from an EMBL/GenBank/DDBJ whole genome shotgun (WGS) entry which is preliminary data.</text>
</comment>
<dbReference type="CDD" id="cd06257">
    <property type="entry name" value="DnaJ"/>
    <property type="match status" value="1"/>
</dbReference>
<dbReference type="Pfam" id="PF00226">
    <property type="entry name" value="DnaJ"/>
    <property type="match status" value="1"/>
</dbReference>
<dbReference type="PROSITE" id="PS50076">
    <property type="entry name" value="DNAJ_2"/>
    <property type="match status" value="1"/>
</dbReference>
<dbReference type="InterPro" id="IPR018253">
    <property type="entry name" value="DnaJ_domain_CS"/>
</dbReference>
<dbReference type="InterPro" id="IPR036869">
    <property type="entry name" value="J_dom_sf"/>
</dbReference>
<dbReference type="Gene3D" id="1.10.287.110">
    <property type="entry name" value="DnaJ domain"/>
    <property type="match status" value="1"/>
</dbReference>
<accession>A0A849SPK4</accession>
<evidence type="ECO:0000313" key="3">
    <source>
        <dbReference type="EMBL" id="NOT33875.1"/>
    </source>
</evidence>
<protein>
    <submittedName>
        <fullName evidence="3">J domain-containing protein</fullName>
    </submittedName>
</protein>
<reference evidence="3 4" key="1">
    <citation type="submission" date="2020-04" db="EMBL/GenBank/DDBJ databases">
        <title>Metagenomic profiling of ammonia- and methane-oxidizing microorganisms in a Dutch drinking water treatment plant.</title>
        <authorList>
            <person name="Poghosyan L."/>
            <person name="Leucker S."/>
        </authorList>
    </citation>
    <scope>NUCLEOTIDE SEQUENCE [LARGE SCALE GENOMIC DNA]</scope>
    <source>
        <strain evidence="3">S-RSF-IL-03</strain>
    </source>
</reference>